<feature type="non-terminal residue" evidence="1">
    <location>
        <position position="63"/>
    </location>
</feature>
<evidence type="ECO:0000313" key="1">
    <source>
        <dbReference type="EMBL" id="KYF96362.1"/>
    </source>
</evidence>
<accession>A0A150SV62</accession>
<reference evidence="1 2" key="1">
    <citation type="submission" date="2014-02" db="EMBL/GenBank/DDBJ databases">
        <title>The small core and large imbalanced accessory genome model reveals a collaborative survival strategy of Sorangium cellulosum strains in nature.</title>
        <authorList>
            <person name="Han K."/>
            <person name="Peng R."/>
            <person name="Blom J."/>
            <person name="Li Y.-Z."/>
        </authorList>
    </citation>
    <scope>NUCLEOTIDE SEQUENCE [LARGE SCALE GENOMIC DNA]</scope>
    <source>
        <strain evidence="1 2">So0011-07</strain>
    </source>
</reference>
<gene>
    <name evidence="1" type="ORF">BE17_22480</name>
</gene>
<dbReference type="Proteomes" id="UP000075635">
    <property type="component" value="Unassembled WGS sequence"/>
</dbReference>
<organism evidence="1 2">
    <name type="scientific">Sorangium cellulosum</name>
    <name type="common">Polyangium cellulosum</name>
    <dbReference type="NCBI Taxonomy" id="56"/>
    <lineage>
        <taxon>Bacteria</taxon>
        <taxon>Pseudomonadati</taxon>
        <taxon>Myxococcota</taxon>
        <taxon>Polyangia</taxon>
        <taxon>Polyangiales</taxon>
        <taxon>Polyangiaceae</taxon>
        <taxon>Sorangium</taxon>
    </lineage>
</organism>
<dbReference type="EMBL" id="JEMB01000545">
    <property type="protein sequence ID" value="KYF96362.1"/>
    <property type="molecule type" value="Genomic_DNA"/>
</dbReference>
<name>A0A150SV62_SORCE</name>
<comment type="caution">
    <text evidence="1">The sequence shown here is derived from an EMBL/GenBank/DDBJ whole genome shotgun (WGS) entry which is preliminary data.</text>
</comment>
<protein>
    <submittedName>
        <fullName evidence="1">Uncharacterized protein</fullName>
    </submittedName>
</protein>
<sequence>MSILLQSFFTRLFDEDAAAAIAFARQVKEGSFPMSLARSNKAAPSRLFGLLMVLLLLAVPSLS</sequence>
<proteinExistence type="predicted"/>
<evidence type="ECO:0000313" key="2">
    <source>
        <dbReference type="Proteomes" id="UP000075635"/>
    </source>
</evidence>
<dbReference type="AlphaFoldDB" id="A0A150SV62"/>